<protein>
    <submittedName>
        <fullName evidence="1">Uncharacterized protein</fullName>
    </submittedName>
</protein>
<name>A0A3E4ZAJ4_9BACT</name>
<organism evidence="1 2">
    <name type="scientific">Phocaeicola plebeius</name>
    <dbReference type="NCBI Taxonomy" id="310297"/>
    <lineage>
        <taxon>Bacteria</taxon>
        <taxon>Pseudomonadati</taxon>
        <taxon>Bacteroidota</taxon>
        <taxon>Bacteroidia</taxon>
        <taxon>Bacteroidales</taxon>
        <taxon>Bacteroidaceae</taxon>
        <taxon>Phocaeicola</taxon>
    </lineage>
</organism>
<reference evidence="1 2" key="1">
    <citation type="submission" date="2018-08" db="EMBL/GenBank/DDBJ databases">
        <title>A genome reference for cultivated species of the human gut microbiota.</title>
        <authorList>
            <person name="Zou Y."/>
            <person name="Xue W."/>
            <person name="Luo G."/>
        </authorList>
    </citation>
    <scope>NUCLEOTIDE SEQUENCE [LARGE SCALE GENOMIC DNA]</scope>
    <source>
        <strain evidence="1 2">OM06-2</strain>
    </source>
</reference>
<comment type="caution">
    <text evidence="1">The sequence shown here is derived from an EMBL/GenBank/DDBJ whole genome shotgun (WGS) entry which is preliminary data.</text>
</comment>
<gene>
    <name evidence="1" type="ORF">DXB87_06320</name>
</gene>
<evidence type="ECO:0000313" key="1">
    <source>
        <dbReference type="EMBL" id="RGM92074.1"/>
    </source>
</evidence>
<accession>A0A3E4ZAJ4</accession>
<proteinExistence type="predicted"/>
<dbReference type="EMBL" id="QSTW01000005">
    <property type="protein sequence ID" value="RGM92074.1"/>
    <property type="molecule type" value="Genomic_DNA"/>
</dbReference>
<dbReference type="Proteomes" id="UP000260814">
    <property type="component" value="Unassembled WGS sequence"/>
</dbReference>
<sequence length="99" mass="12121">MTIEQYLYRLCRNIFYERFDWRKYLTTRSYFGRDLCVTPLHVSYGQIGYTIHFPCSRDPMPELAYDWEMNELTIDEENWQKWLADEDEEDDDSEDATPE</sequence>
<evidence type="ECO:0000313" key="2">
    <source>
        <dbReference type="Proteomes" id="UP000260814"/>
    </source>
</evidence>
<dbReference type="AlphaFoldDB" id="A0A3E4ZAJ4"/>
<dbReference type="RefSeq" id="WP_117701479.1">
    <property type="nucleotide sequence ID" value="NZ_QSTW01000005.1"/>
</dbReference>